<dbReference type="AlphaFoldDB" id="A0AAW1KKP2"/>
<accession>A0AAW1KKP2</accession>
<dbReference type="Proteomes" id="UP001458880">
    <property type="component" value="Unassembled WGS sequence"/>
</dbReference>
<organism evidence="2 3">
    <name type="scientific">Popillia japonica</name>
    <name type="common">Japanese beetle</name>
    <dbReference type="NCBI Taxonomy" id="7064"/>
    <lineage>
        <taxon>Eukaryota</taxon>
        <taxon>Metazoa</taxon>
        <taxon>Ecdysozoa</taxon>
        <taxon>Arthropoda</taxon>
        <taxon>Hexapoda</taxon>
        <taxon>Insecta</taxon>
        <taxon>Pterygota</taxon>
        <taxon>Neoptera</taxon>
        <taxon>Endopterygota</taxon>
        <taxon>Coleoptera</taxon>
        <taxon>Polyphaga</taxon>
        <taxon>Scarabaeiformia</taxon>
        <taxon>Scarabaeidae</taxon>
        <taxon>Rutelinae</taxon>
        <taxon>Popillia</taxon>
    </lineage>
</organism>
<feature type="region of interest" description="Disordered" evidence="1">
    <location>
        <begin position="1"/>
        <end position="23"/>
    </location>
</feature>
<comment type="caution">
    <text evidence="2">The sequence shown here is derived from an EMBL/GenBank/DDBJ whole genome shotgun (WGS) entry which is preliminary data.</text>
</comment>
<proteinExistence type="predicted"/>
<gene>
    <name evidence="2" type="ORF">QE152_g22491</name>
</gene>
<name>A0AAW1KKP2_POPJA</name>
<reference evidence="2 3" key="1">
    <citation type="journal article" date="2024" name="BMC Genomics">
        <title>De novo assembly and annotation of Popillia japonica's genome with initial clues to its potential as an invasive pest.</title>
        <authorList>
            <person name="Cucini C."/>
            <person name="Boschi S."/>
            <person name="Funari R."/>
            <person name="Cardaioli E."/>
            <person name="Iannotti N."/>
            <person name="Marturano G."/>
            <person name="Paoli F."/>
            <person name="Bruttini M."/>
            <person name="Carapelli A."/>
            <person name="Frati F."/>
            <person name="Nardi F."/>
        </authorList>
    </citation>
    <scope>NUCLEOTIDE SEQUENCE [LARGE SCALE GENOMIC DNA]</scope>
    <source>
        <strain evidence="2">DMR45628</strain>
    </source>
</reference>
<evidence type="ECO:0000313" key="3">
    <source>
        <dbReference type="Proteomes" id="UP001458880"/>
    </source>
</evidence>
<sequence>MLERKKTAKRSRDDEAEEETQNLRKEVEKLLKTVRELSEVTEASSKTKMEIKNNLVKKLKRQANDVDKEWKALDERQVKAKPRTETKEMRSIAVQASVEDIEREHEEKRLKITNKIQTAMQDNTNFGKLADILDLKWPQESYKVTEMEGANQIAASGLLGDYAIIADPINLDGNKLVEKLQLKYRGLKLQLKYRGLDNLIKSNEGQVDFLIQTAKIKTRRNEYD</sequence>
<keyword evidence="3" id="KW-1185">Reference proteome</keyword>
<evidence type="ECO:0000256" key="1">
    <source>
        <dbReference type="SAM" id="MobiDB-lite"/>
    </source>
</evidence>
<feature type="compositionally biased region" description="Basic and acidic residues" evidence="1">
    <location>
        <begin position="1"/>
        <end position="13"/>
    </location>
</feature>
<evidence type="ECO:0000313" key="2">
    <source>
        <dbReference type="EMBL" id="KAK9719713.1"/>
    </source>
</evidence>
<dbReference type="EMBL" id="JASPKY010000217">
    <property type="protein sequence ID" value="KAK9719713.1"/>
    <property type="molecule type" value="Genomic_DNA"/>
</dbReference>
<protein>
    <submittedName>
        <fullName evidence="2">Uncharacterized protein</fullName>
    </submittedName>
</protein>